<dbReference type="WBParaSite" id="ACOC_0000794201-mRNA-1">
    <property type="protein sequence ID" value="ACOC_0000794201-mRNA-1"/>
    <property type="gene ID" value="ACOC_0000794201"/>
</dbReference>
<reference evidence="4" key="1">
    <citation type="submission" date="2017-02" db="UniProtKB">
        <authorList>
            <consortium name="WormBaseParasite"/>
        </authorList>
    </citation>
    <scope>IDENTIFICATION</scope>
</reference>
<gene>
    <name evidence="2" type="ORF">ACOC_LOCUS7943</name>
</gene>
<dbReference type="AlphaFoldDB" id="A0A0R3PR63"/>
<dbReference type="EMBL" id="UYYA01004095">
    <property type="protein sequence ID" value="VDM59528.1"/>
    <property type="molecule type" value="Genomic_DNA"/>
</dbReference>
<reference evidence="2 3" key="2">
    <citation type="submission" date="2018-11" db="EMBL/GenBank/DDBJ databases">
        <authorList>
            <consortium name="Pathogen Informatics"/>
        </authorList>
    </citation>
    <scope>NUCLEOTIDE SEQUENCE [LARGE SCALE GENOMIC DNA]</scope>
    <source>
        <strain evidence="2 3">Costa Rica</strain>
    </source>
</reference>
<feature type="compositionally biased region" description="Acidic residues" evidence="1">
    <location>
        <begin position="69"/>
        <end position="81"/>
    </location>
</feature>
<dbReference type="Proteomes" id="UP000267027">
    <property type="component" value="Unassembled WGS sequence"/>
</dbReference>
<keyword evidence="3" id="KW-1185">Reference proteome</keyword>
<organism evidence="4">
    <name type="scientific">Angiostrongylus costaricensis</name>
    <name type="common">Nematode worm</name>
    <dbReference type="NCBI Taxonomy" id="334426"/>
    <lineage>
        <taxon>Eukaryota</taxon>
        <taxon>Metazoa</taxon>
        <taxon>Ecdysozoa</taxon>
        <taxon>Nematoda</taxon>
        <taxon>Chromadorea</taxon>
        <taxon>Rhabditida</taxon>
        <taxon>Rhabditina</taxon>
        <taxon>Rhabditomorpha</taxon>
        <taxon>Strongyloidea</taxon>
        <taxon>Metastrongylidae</taxon>
        <taxon>Angiostrongylus</taxon>
    </lineage>
</organism>
<evidence type="ECO:0000313" key="2">
    <source>
        <dbReference type="EMBL" id="VDM59528.1"/>
    </source>
</evidence>
<accession>A0A0R3PR63</accession>
<evidence type="ECO:0000313" key="3">
    <source>
        <dbReference type="Proteomes" id="UP000267027"/>
    </source>
</evidence>
<feature type="region of interest" description="Disordered" evidence="1">
    <location>
        <begin position="39"/>
        <end position="81"/>
    </location>
</feature>
<sequence>MVDDRRRLGRKRQPAAINKFMLLMKENEGLQPLERLAVSSPSSGRRIKISPLSGDCGSGDAKCSKASGLDEDEPESEILAL</sequence>
<protein>
    <submittedName>
        <fullName evidence="2 4">Uncharacterized protein</fullName>
    </submittedName>
</protein>
<proteinExistence type="predicted"/>
<evidence type="ECO:0000313" key="4">
    <source>
        <dbReference type="WBParaSite" id="ACOC_0000794201-mRNA-1"/>
    </source>
</evidence>
<evidence type="ECO:0000256" key="1">
    <source>
        <dbReference type="SAM" id="MobiDB-lite"/>
    </source>
</evidence>
<name>A0A0R3PR63_ANGCS</name>